<dbReference type="InterPro" id="IPR006808">
    <property type="entry name" value="ATP_synth_F0_gsu_mt"/>
</dbReference>
<name>A0A061GD36_THECC</name>
<keyword evidence="6" id="KW-0406">Ion transport</keyword>
<evidence type="ECO:0000256" key="4">
    <source>
        <dbReference type="ARBA" id="ARBA00022547"/>
    </source>
</evidence>
<evidence type="ECO:0000313" key="10">
    <source>
        <dbReference type="EMBL" id="EOY27062.1"/>
    </source>
</evidence>
<keyword evidence="4" id="KW-0138">CF(0)</keyword>
<dbReference type="HOGENOM" id="CLU_1436803_0_0_1"/>
<dbReference type="GO" id="GO:0015078">
    <property type="term" value="F:proton transmembrane transporter activity"/>
    <property type="evidence" value="ECO:0007669"/>
    <property type="project" value="InterPro"/>
</dbReference>
<evidence type="ECO:0000313" key="11">
    <source>
        <dbReference type="Proteomes" id="UP000026915"/>
    </source>
</evidence>
<dbReference type="GO" id="GO:0045259">
    <property type="term" value="C:proton-transporting ATP synthase complex"/>
    <property type="evidence" value="ECO:0007669"/>
    <property type="project" value="UniProtKB-KW"/>
</dbReference>
<keyword evidence="7" id="KW-0496">Mitochondrion</keyword>
<keyword evidence="11" id="KW-1185">Reference proteome</keyword>
<dbReference type="AlphaFoldDB" id="A0A061GD36"/>
<accession>A0A061GD36</accession>
<dbReference type="PANTHER" id="PTHR12386">
    <property type="entry name" value="ATP SYNTHASE SUBUNIT"/>
    <property type="match status" value="1"/>
</dbReference>
<keyword evidence="5" id="KW-0375">Hydrogen ion transport</keyword>
<comment type="subcellular location">
    <subcellularLocation>
        <location evidence="1">Mitochondrion membrane</location>
    </subcellularLocation>
</comment>
<sequence length="154" mass="17406">MASKLQTKAAQVSQFVTKNGSSYYKELMERNNQYIQKPSSAHTCQLLAKQLFYTRLARTGTCGIQSVKAQLLGKGLKLSYMGGKRFLNLAEFSIPRRYEALWKELDSLKQFLKTKDAWSMENASVAALFGVECYAWSWGGEIIGRGFTLTGYYV</sequence>
<reference evidence="10 11" key="1">
    <citation type="journal article" date="2013" name="Genome Biol.">
        <title>The genome sequence of the most widely cultivated cacao type and its use to identify candidate genes regulating pod color.</title>
        <authorList>
            <person name="Motamayor J.C."/>
            <person name="Mockaitis K."/>
            <person name="Schmutz J."/>
            <person name="Haiminen N."/>
            <person name="Iii D.L."/>
            <person name="Cornejo O."/>
            <person name="Findley S.D."/>
            <person name="Zheng P."/>
            <person name="Utro F."/>
            <person name="Royaert S."/>
            <person name="Saski C."/>
            <person name="Jenkins J."/>
            <person name="Podicheti R."/>
            <person name="Zhao M."/>
            <person name="Scheffler B.E."/>
            <person name="Stack J.C."/>
            <person name="Feltus F.A."/>
            <person name="Mustiga G.M."/>
            <person name="Amores F."/>
            <person name="Phillips W."/>
            <person name="Marelli J.P."/>
            <person name="May G.D."/>
            <person name="Shapiro H."/>
            <person name="Ma J."/>
            <person name="Bustamante C.D."/>
            <person name="Schnell R.J."/>
            <person name="Main D."/>
            <person name="Gilbert D."/>
            <person name="Parida L."/>
            <person name="Kuhn D.N."/>
        </authorList>
    </citation>
    <scope>NUCLEOTIDE SEQUENCE [LARGE SCALE GENOMIC DNA]</scope>
    <source>
        <strain evidence="11">cv. Matina 1-6</strain>
    </source>
</reference>
<dbReference type="GO" id="GO:0015986">
    <property type="term" value="P:proton motive force-driven ATP synthesis"/>
    <property type="evidence" value="ECO:0000318"/>
    <property type="project" value="GO_Central"/>
</dbReference>
<keyword evidence="3" id="KW-0813">Transport</keyword>
<protein>
    <submittedName>
        <fullName evidence="10">Mitochondrial ATP synthase subunit G protein, putative isoform 1</fullName>
    </submittedName>
</protein>
<evidence type="ECO:0000256" key="2">
    <source>
        <dbReference type="ARBA" id="ARBA00005699"/>
    </source>
</evidence>
<keyword evidence="9" id="KW-0066">ATP synthesis</keyword>
<dbReference type="Proteomes" id="UP000026915">
    <property type="component" value="Chromosome 6"/>
</dbReference>
<dbReference type="EMBL" id="CM001884">
    <property type="protein sequence ID" value="EOY27062.1"/>
    <property type="molecule type" value="Genomic_DNA"/>
</dbReference>
<evidence type="ECO:0000256" key="9">
    <source>
        <dbReference type="ARBA" id="ARBA00023310"/>
    </source>
</evidence>
<dbReference type="Gramene" id="EOY27062">
    <property type="protein sequence ID" value="EOY27062"/>
    <property type="gene ID" value="TCM_029002"/>
</dbReference>
<evidence type="ECO:0000256" key="1">
    <source>
        <dbReference type="ARBA" id="ARBA00004325"/>
    </source>
</evidence>
<organism evidence="10 11">
    <name type="scientific">Theobroma cacao</name>
    <name type="common">Cacao</name>
    <name type="synonym">Cocoa</name>
    <dbReference type="NCBI Taxonomy" id="3641"/>
    <lineage>
        <taxon>Eukaryota</taxon>
        <taxon>Viridiplantae</taxon>
        <taxon>Streptophyta</taxon>
        <taxon>Embryophyta</taxon>
        <taxon>Tracheophyta</taxon>
        <taxon>Spermatophyta</taxon>
        <taxon>Magnoliopsida</taxon>
        <taxon>eudicotyledons</taxon>
        <taxon>Gunneridae</taxon>
        <taxon>Pentapetalae</taxon>
        <taxon>rosids</taxon>
        <taxon>malvids</taxon>
        <taxon>Malvales</taxon>
        <taxon>Malvaceae</taxon>
        <taxon>Byttnerioideae</taxon>
        <taxon>Theobroma</taxon>
    </lineage>
</organism>
<evidence type="ECO:0000256" key="6">
    <source>
        <dbReference type="ARBA" id="ARBA00023065"/>
    </source>
</evidence>
<keyword evidence="8" id="KW-0472">Membrane</keyword>
<evidence type="ECO:0000256" key="7">
    <source>
        <dbReference type="ARBA" id="ARBA00023128"/>
    </source>
</evidence>
<dbReference type="Pfam" id="PF04718">
    <property type="entry name" value="ATP-synt_G"/>
    <property type="match status" value="1"/>
</dbReference>
<dbReference type="InParanoid" id="A0A061GD36"/>
<dbReference type="STRING" id="3641.A0A061GD36"/>
<comment type="similarity">
    <text evidence="2">Belongs to the ATPase g subunit family.</text>
</comment>
<dbReference type="eggNOG" id="ENOG502RZ4A">
    <property type="taxonomic scope" value="Eukaryota"/>
</dbReference>
<evidence type="ECO:0000256" key="3">
    <source>
        <dbReference type="ARBA" id="ARBA00022448"/>
    </source>
</evidence>
<dbReference type="GO" id="GO:0031966">
    <property type="term" value="C:mitochondrial membrane"/>
    <property type="evidence" value="ECO:0007669"/>
    <property type="project" value="UniProtKB-SubCell"/>
</dbReference>
<gene>
    <name evidence="10" type="ORF">TCM_029002</name>
</gene>
<proteinExistence type="inferred from homology"/>
<evidence type="ECO:0000256" key="5">
    <source>
        <dbReference type="ARBA" id="ARBA00022781"/>
    </source>
</evidence>
<dbReference type="OMA" id="AWSMENA"/>
<evidence type="ECO:0000256" key="8">
    <source>
        <dbReference type="ARBA" id="ARBA00023136"/>
    </source>
</evidence>